<evidence type="ECO:0000313" key="2">
    <source>
        <dbReference type="Proteomes" id="UP001226574"/>
    </source>
</evidence>
<dbReference type="InterPro" id="IPR042257">
    <property type="entry name" value="DGOK_C"/>
</dbReference>
<evidence type="ECO:0000313" key="1">
    <source>
        <dbReference type="EMBL" id="MDQ9090351.1"/>
    </source>
</evidence>
<dbReference type="Pfam" id="PF05035">
    <property type="entry name" value="DGOK"/>
    <property type="match status" value="1"/>
</dbReference>
<dbReference type="Gene3D" id="3.30.420.300">
    <property type="entry name" value="2-keto-3-deoxy-galactonokinase, substrate binding domain"/>
    <property type="match status" value="1"/>
</dbReference>
<keyword evidence="2" id="KW-1185">Reference proteome</keyword>
<dbReference type="RefSeq" id="WP_309038264.1">
    <property type="nucleotide sequence ID" value="NZ_JAVIFY010000001.1"/>
</dbReference>
<dbReference type="Gene3D" id="3.30.420.310">
    <property type="entry name" value="2-keto-3-deoxy-galactonokinase, C-terminal domain"/>
    <property type="match status" value="1"/>
</dbReference>
<dbReference type="InterPro" id="IPR042258">
    <property type="entry name" value="DGOK_N"/>
</dbReference>
<protein>
    <submittedName>
        <fullName evidence="1">2-dehydro-3-deoxygalactonokinase</fullName>
    </submittedName>
</protein>
<reference evidence="1 2" key="1">
    <citation type="submission" date="2023-08" db="EMBL/GenBank/DDBJ databases">
        <title>Pseudoalteromonas haloplanktis LL1 genome.</title>
        <authorList>
            <person name="Wu S."/>
        </authorList>
    </citation>
    <scope>NUCLEOTIDE SEQUENCE [LARGE SCALE GENOMIC DNA]</scope>
    <source>
        <strain evidence="1 2">LL1</strain>
    </source>
</reference>
<dbReference type="CDD" id="cd24012">
    <property type="entry name" value="ASKHA_NBD_KDGal-kinase"/>
    <property type="match status" value="1"/>
</dbReference>
<dbReference type="EMBL" id="JAVIFY010000001">
    <property type="protein sequence ID" value="MDQ9090351.1"/>
    <property type="molecule type" value="Genomic_DNA"/>
</dbReference>
<proteinExistence type="predicted"/>
<accession>A0ABU1B7E1</accession>
<sequence>MSDQQTVAGELIVVDWGTTNFRAFLLDKNAQIIKQVSAASGVLAVSEGQFEAALNNYISDWCSDKHIPVIMAGMVGSKVGWQDTGYLHCPVSLSKSAQHLVHLDVASPQQKFIVPGFKYQPQCGASDVMRGEEVQVFGALSIIEQEQGVISEAELARSIFCLPGTHSKWACVSKDCNGESVITRFSTHMTGEVFDLVTKHSILSAGLTQQHKEADTDLSQFLQGVACSQLQGGLLHHLFSARTLQLENKLPAAAVYSYISGLIIGAELHSVIANEPVLEHIYLIGNNRLNNLYSAALLSLGYSSTILNSSQASINGMFAIAKHAGLILSTEVTL</sequence>
<dbReference type="Proteomes" id="UP001226574">
    <property type="component" value="Unassembled WGS sequence"/>
</dbReference>
<name>A0ABU1B7E1_PSEHA</name>
<gene>
    <name evidence="1" type="ORF">RC083_01950</name>
</gene>
<organism evidence="1 2">
    <name type="scientific">Pseudoalteromonas haloplanktis</name>
    <name type="common">Alteromonas haloplanktis</name>
    <dbReference type="NCBI Taxonomy" id="228"/>
    <lineage>
        <taxon>Bacteria</taxon>
        <taxon>Pseudomonadati</taxon>
        <taxon>Pseudomonadota</taxon>
        <taxon>Gammaproteobacteria</taxon>
        <taxon>Alteromonadales</taxon>
        <taxon>Pseudoalteromonadaceae</taxon>
        <taxon>Pseudoalteromonas</taxon>
    </lineage>
</organism>
<comment type="caution">
    <text evidence="1">The sequence shown here is derived from an EMBL/GenBank/DDBJ whole genome shotgun (WGS) entry which is preliminary data.</text>
</comment>
<dbReference type="InterPro" id="IPR007729">
    <property type="entry name" value="DGOK"/>
</dbReference>